<gene>
    <name evidence="2" type="ORF">COV74_02165</name>
</gene>
<reference evidence="2 3" key="1">
    <citation type="submission" date="2017-09" db="EMBL/GenBank/DDBJ databases">
        <title>Depth-based differentiation of microbial function through sediment-hosted aquifers and enrichment of novel symbionts in the deep terrestrial subsurface.</title>
        <authorList>
            <person name="Probst A.J."/>
            <person name="Ladd B."/>
            <person name="Jarett J.K."/>
            <person name="Geller-Mcgrath D.E."/>
            <person name="Sieber C.M."/>
            <person name="Emerson J.B."/>
            <person name="Anantharaman K."/>
            <person name="Thomas B.C."/>
            <person name="Malmstrom R."/>
            <person name="Stieglmeier M."/>
            <person name="Klingl A."/>
            <person name="Woyke T."/>
            <person name="Ryan C.M."/>
            <person name="Banfield J.F."/>
        </authorList>
    </citation>
    <scope>NUCLEOTIDE SEQUENCE [LARGE SCALE GENOMIC DNA]</scope>
    <source>
        <strain evidence="2">CG11_big_fil_rev_8_21_14_0_20_45_26</strain>
    </source>
</reference>
<feature type="chain" id="PRO_5013829865" description="DUF5683 domain-containing protein" evidence="1">
    <location>
        <begin position="25"/>
        <end position="96"/>
    </location>
</feature>
<name>A0A2H0LRP0_9BACT</name>
<dbReference type="EMBL" id="PCVY01000020">
    <property type="protein sequence ID" value="PIQ87110.1"/>
    <property type="molecule type" value="Genomic_DNA"/>
</dbReference>
<keyword evidence="1" id="KW-0732">Signal</keyword>
<accession>A0A2H0LRP0</accession>
<organism evidence="2 3">
    <name type="scientific">Candidatus Abzuiibacterium crystallinum</name>
    <dbReference type="NCBI Taxonomy" id="1974748"/>
    <lineage>
        <taxon>Bacteria</taxon>
        <taxon>Pseudomonadati</taxon>
        <taxon>Candidatus Omnitrophota</taxon>
        <taxon>Candidatus Abzuiibacterium</taxon>
    </lineage>
</organism>
<evidence type="ECO:0008006" key="4">
    <source>
        <dbReference type="Google" id="ProtNLM"/>
    </source>
</evidence>
<protein>
    <recommendedName>
        <fullName evidence="4">DUF5683 domain-containing protein</fullName>
    </recommendedName>
</protein>
<feature type="signal peptide" evidence="1">
    <location>
        <begin position="1"/>
        <end position="24"/>
    </location>
</feature>
<dbReference type="AlphaFoldDB" id="A0A2H0LRP0"/>
<proteinExistence type="predicted"/>
<comment type="caution">
    <text evidence="2">The sequence shown here is derived from an EMBL/GenBank/DDBJ whole genome shotgun (WGS) entry which is preliminary data.</text>
</comment>
<evidence type="ECO:0000313" key="3">
    <source>
        <dbReference type="Proteomes" id="UP000230859"/>
    </source>
</evidence>
<evidence type="ECO:0000256" key="1">
    <source>
        <dbReference type="SAM" id="SignalP"/>
    </source>
</evidence>
<sequence length="96" mass="10614">MKRTLCLLVMMALVFAAVPTQAFAVNTATHGDITGKTVVSGLVSLLIWPGIGQYMNDNQTKKNWTHAIIGLFPPFRLWSGWDGLIDRQGGRWDGKI</sequence>
<evidence type="ECO:0000313" key="2">
    <source>
        <dbReference type="EMBL" id="PIQ87110.1"/>
    </source>
</evidence>
<dbReference type="Proteomes" id="UP000230859">
    <property type="component" value="Unassembled WGS sequence"/>
</dbReference>